<comment type="catalytic activity">
    <reaction evidence="4">
        <text>3-deoxy-alpha-D-manno-oct-2-ulosonate + CTP = CMP-3-deoxy-beta-D-manno-octulosonate + diphosphate</text>
        <dbReference type="Rhea" id="RHEA:23448"/>
        <dbReference type="ChEBI" id="CHEBI:33019"/>
        <dbReference type="ChEBI" id="CHEBI:37563"/>
        <dbReference type="ChEBI" id="CHEBI:85986"/>
        <dbReference type="ChEBI" id="CHEBI:85987"/>
        <dbReference type="EC" id="2.7.7.38"/>
    </reaction>
</comment>
<keyword evidence="3 4" id="KW-0448">Lipopolysaccharide biosynthesis</keyword>
<evidence type="ECO:0000313" key="5">
    <source>
        <dbReference type="EMBL" id="MEK8090864.1"/>
    </source>
</evidence>
<reference evidence="5 6" key="1">
    <citation type="submission" date="2024-04" db="EMBL/GenBank/DDBJ databases">
        <authorList>
            <person name="Abashina T."/>
            <person name="Shaikin A."/>
        </authorList>
    </citation>
    <scope>NUCLEOTIDE SEQUENCE [LARGE SCALE GENOMIC DNA]</scope>
    <source>
        <strain evidence="5 6">AAFK</strain>
    </source>
</reference>
<dbReference type="NCBIfam" id="NF003950">
    <property type="entry name" value="PRK05450.1-3"/>
    <property type="match status" value="1"/>
</dbReference>
<sequence length="258" mass="28181">MNFTVIIPARMASTRLPGKPLLEIAGLPMIERVRRQALASGAQRVLVATDTREIADCIDAHGGEVIMTRADHASGTDRLAEVVEQLALADDEIVVNLQGDEPLMPPELLCAVAAALAEDPAAVMATVGCPIQDHKDIFNPNVVKLVRDLAGRAIYFSRAPIPWNREQFATQGQNTRPTDAGAWLRHIGLYAYRAGFLPRYSQWSATPLETTEALEQLRVLEHGERIRVLVAEQVPPAGVDTPEDLARIRTLLETATAE</sequence>
<comment type="pathway">
    <text evidence="4">Nucleotide-sugar biosynthesis; CMP-3-deoxy-D-manno-octulosonate biosynthesis; CMP-3-deoxy-D-manno-octulosonate from 3-deoxy-D-manno-octulosonate and CTP: step 1/1.</text>
</comment>
<keyword evidence="6" id="KW-1185">Reference proteome</keyword>
<accession>A0ABU9DBG2</accession>
<keyword evidence="2 4" id="KW-0548">Nucleotidyltransferase</keyword>
<evidence type="ECO:0000256" key="4">
    <source>
        <dbReference type="HAMAP-Rule" id="MF_00057"/>
    </source>
</evidence>
<keyword evidence="4" id="KW-0963">Cytoplasm</keyword>
<name>A0ABU9DBG2_9PROT</name>
<evidence type="ECO:0000256" key="1">
    <source>
        <dbReference type="ARBA" id="ARBA00022679"/>
    </source>
</evidence>
<evidence type="ECO:0000313" key="6">
    <source>
        <dbReference type="Proteomes" id="UP001446205"/>
    </source>
</evidence>
<dbReference type="RefSeq" id="WP_341371920.1">
    <property type="nucleotide sequence ID" value="NZ_JBBPCO010000018.1"/>
</dbReference>
<dbReference type="NCBIfam" id="TIGR00466">
    <property type="entry name" value="kdsB"/>
    <property type="match status" value="1"/>
</dbReference>
<dbReference type="Proteomes" id="UP001446205">
    <property type="component" value="Unassembled WGS sequence"/>
</dbReference>
<organism evidence="5 6">
    <name type="scientific">Thermithiobacillus plumbiphilus</name>
    <dbReference type="NCBI Taxonomy" id="1729899"/>
    <lineage>
        <taxon>Bacteria</taxon>
        <taxon>Pseudomonadati</taxon>
        <taxon>Pseudomonadota</taxon>
        <taxon>Acidithiobacillia</taxon>
        <taxon>Acidithiobacillales</taxon>
        <taxon>Thermithiobacillaceae</taxon>
        <taxon>Thermithiobacillus</taxon>
    </lineage>
</organism>
<dbReference type="InterPro" id="IPR003329">
    <property type="entry name" value="Cytidylyl_trans"/>
</dbReference>
<gene>
    <name evidence="4 5" type="primary">kdsB</name>
    <name evidence="5" type="ORF">WOB96_13985</name>
</gene>
<dbReference type="EMBL" id="JBBPCO010000018">
    <property type="protein sequence ID" value="MEK8090864.1"/>
    <property type="molecule type" value="Genomic_DNA"/>
</dbReference>
<evidence type="ECO:0000256" key="3">
    <source>
        <dbReference type="ARBA" id="ARBA00022985"/>
    </source>
</evidence>
<dbReference type="CDD" id="cd02517">
    <property type="entry name" value="CMP-KDO-Synthetase"/>
    <property type="match status" value="1"/>
</dbReference>
<dbReference type="InterPro" id="IPR029044">
    <property type="entry name" value="Nucleotide-diphossugar_trans"/>
</dbReference>
<dbReference type="PANTHER" id="PTHR42866">
    <property type="entry name" value="3-DEOXY-MANNO-OCTULOSONATE CYTIDYLYLTRANSFERASE"/>
    <property type="match status" value="1"/>
</dbReference>
<comment type="similarity">
    <text evidence="4">Belongs to the KdsB family.</text>
</comment>
<dbReference type="InterPro" id="IPR004528">
    <property type="entry name" value="KdsB"/>
</dbReference>
<dbReference type="SUPFAM" id="SSF53448">
    <property type="entry name" value="Nucleotide-diphospho-sugar transferases"/>
    <property type="match status" value="1"/>
</dbReference>
<dbReference type="NCBIfam" id="NF009905">
    <property type="entry name" value="PRK13368.1"/>
    <property type="match status" value="1"/>
</dbReference>
<dbReference type="GO" id="GO:0008690">
    <property type="term" value="F:3-deoxy-manno-octulosonate cytidylyltransferase activity"/>
    <property type="evidence" value="ECO:0007669"/>
    <property type="project" value="UniProtKB-EC"/>
</dbReference>
<dbReference type="Gene3D" id="3.90.550.10">
    <property type="entry name" value="Spore Coat Polysaccharide Biosynthesis Protein SpsA, Chain A"/>
    <property type="match status" value="1"/>
</dbReference>
<comment type="function">
    <text evidence="4">Activates KDO (a required 8-carbon sugar) for incorporation into bacterial lipopolysaccharide in Gram-negative bacteria.</text>
</comment>
<dbReference type="Pfam" id="PF02348">
    <property type="entry name" value="CTP_transf_3"/>
    <property type="match status" value="1"/>
</dbReference>
<protein>
    <recommendedName>
        <fullName evidence="4">3-deoxy-manno-octulosonate cytidylyltransferase</fullName>
        <ecNumber evidence="4">2.7.7.38</ecNumber>
    </recommendedName>
    <alternativeName>
        <fullName evidence="4">CMP-2-keto-3-deoxyoctulosonic acid synthase</fullName>
        <shortName evidence="4">CKS</shortName>
        <shortName evidence="4">CMP-KDO synthase</shortName>
    </alternativeName>
</protein>
<evidence type="ECO:0000256" key="2">
    <source>
        <dbReference type="ARBA" id="ARBA00022695"/>
    </source>
</evidence>
<dbReference type="NCBIfam" id="NF003952">
    <property type="entry name" value="PRK05450.1-5"/>
    <property type="match status" value="1"/>
</dbReference>
<keyword evidence="1 4" id="KW-0808">Transferase</keyword>
<dbReference type="HAMAP" id="MF_00057">
    <property type="entry name" value="KdsB"/>
    <property type="match status" value="1"/>
</dbReference>
<comment type="caution">
    <text evidence="5">The sequence shown here is derived from an EMBL/GenBank/DDBJ whole genome shotgun (WGS) entry which is preliminary data.</text>
</comment>
<dbReference type="EC" id="2.7.7.38" evidence="4"/>
<proteinExistence type="inferred from homology"/>
<comment type="subcellular location">
    <subcellularLocation>
        <location evidence="4">Cytoplasm</location>
    </subcellularLocation>
</comment>
<dbReference type="PANTHER" id="PTHR42866:SF2">
    <property type="entry name" value="3-DEOXY-MANNO-OCTULOSONATE CYTIDYLYLTRANSFERASE, MITOCHONDRIAL"/>
    <property type="match status" value="1"/>
</dbReference>